<name>A0A2V1K717_9ACTO</name>
<dbReference type="Proteomes" id="UP000245283">
    <property type="component" value="Unassembled WGS sequence"/>
</dbReference>
<dbReference type="PROSITE" id="PS51729">
    <property type="entry name" value="GNAT_YJDJ"/>
    <property type="match status" value="1"/>
</dbReference>
<organism evidence="2 3">
    <name type="scientific">Ancrocorticia populi</name>
    <dbReference type="NCBI Taxonomy" id="2175228"/>
    <lineage>
        <taxon>Bacteria</taxon>
        <taxon>Bacillati</taxon>
        <taxon>Actinomycetota</taxon>
        <taxon>Actinomycetes</taxon>
        <taxon>Actinomycetales</taxon>
        <taxon>Actinomycetaceae</taxon>
        <taxon>Ancrocorticia</taxon>
    </lineage>
</organism>
<dbReference type="Pfam" id="PF14542">
    <property type="entry name" value="Acetyltransf_CG"/>
    <property type="match status" value="1"/>
</dbReference>
<dbReference type="SUPFAM" id="SSF55729">
    <property type="entry name" value="Acyl-CoA N-acyltransferases (Nat)"/>
    <property type="match status" value="1"/>
</dbReference>
<evidence type="ECO:0000259" key="1">
    <source>
        <dbReference type="PROSITE" id="PS51729"/>
    </source>
</evidence>
<feature type="domain" description="N-acetyltransferase" evidence="1">
    <location>
        <begin position="9"/>
        <end position="106"/>
    </location>
</feature>
<dbReference type="PANTHER" id="PTHR31435">
    <property type="entry name" value="PROTEIN NATD1"/>
    <property type="match status" value="1"/>
</dbReference>
<dbReference type="GO" id="GO:0016740">
    <property type="term" value="F:transferase activity"/>
    <property type="evidence" value="ECO:0007669"/>
    <property type="project" value="UniProtKB-KW"/>
</dbReference>
<proteinExistence type="predicted"/>
<dbReference type="Gene3D" id="3.40.630.30">
    <property type="match status" value="1"/>
</dbReference>
<dbReference type="PANTHER" id="PTHR31435:SF10">
    <property type="entry name" value="BSR4717 PROTEIN"/>
    <property type="match status" value="1"/>
</dbReference>
<reference evidence="3" key="1">
    <citation type="submission" date="2018-05" db="EMBL/GenBank/DDBJ databases">
        <authorList>
            <person name="Li Y."/>
        </authorList>
    </citation>
    <scope>NUCLEOTIDE SEQUENCE [LARGE SCALE GENOMIC DNA]</scope>
    <source>
        <strain evidence="3">sk1b4</strain>
    </source>
</reference>
<evidence type="ECO:0000313" key="3">
    <source>
        <dbReference type="Proteomes" id="UP000245283"/>
    </source>
</evidence>
<dbReference type="InterPro" id="IPR045057">
    <property type="entry name" value="Gcn5-rel_NAT"/>
</dbReference>
<dbReference type="EMBL" id="QETB01000001">
    <property type="protein sequence ID" value="PWF26893.1"/>
    <property type="molecule type" value="Genomic_DNA"/>
</dbReference>
<gene>
    <name evidence="2" type="ORF">DD236_00290</name>
</gene>
<comment type="caution">
    <text evidence="2">The sequence shown here is derived from an EMBL/GenBank/DDBJ whole genome shotgun (WGS) entry which is preliminary data.</text>
</comment>
<keyword evidence="2" id="KW-0808">Transferase</keyword>
<evidence type="ECO:0000313" key="2">
    <source>
        <dbReference type="EMBL" id="PWF26893.1"/>
    </source>
</evidence>
<dbReference type="RefSeq" id="WP_109092394.1">
    <property type="nucleotide sequence ID" value="NZ_JBQDCU010000002.1"/>
</dbReference>
<protein>
    <submittedName>
        <fullName evidence="2">N-acetyltransferase</fullName>
    </submittedName>
</protein>
<dbReference type="InterPro" id="IPR031165">
    <property type="entry name" value="GNAT_YJDJ"/>
</dbReference>
<dbReference type="AlphaFoldDB" id="A0A2V1K717"/>
<dbReference type="OrthoDB" id="3268716at2"/>
<keyword evidence="3" id="KW-1185">Reference proteome</keyword>
<dbReference type="InterPro" id="IPR016181">
    <property type="entry name" value="Acyl_CoA_acyltransferase"/>
</dbReference>
<sequence length="119" mass="13108">MTDDRFIIEHHPDELEYLLIDQEAEGGPAAIGEVTYISRDYGSAAPIRRILVHTGVREAYEGQGLASKLVRFVLDDSIAAGVTSVPVCPYIVSWVEKHPEYAEYTVAATADDKKAISEQ</sequence>
<accession>A0A2V1K717</accession>